<organism evidence="2 3">
    <name type="scientific">Amycolatopsis melonis</name>
    <dbReference type="NCBI Taxonomy" id="3156488"/>
    <lineage>
        <taxon>Bacteria</taxon>
        <taxon>Bacillati</taxon>
        <taxon>Actinomycetota</taxon>
        <taxon>Actinomycetes</taxon>
        <taxon>Pseudonocardiales</taxon>
        <taxon>Pseudonocardiaceae</taxon>
        <taxon>Amycolatopsis</taxon>
    </lineage>
</organism>
<dbReference type="Gene3D" id="3.40.1000.10">
    <property type="entry name" value="Mog1/PsbP, alpha/beta/alpha sandwich"/>
    <property type="match status" value="1"/>
</dbReference>
<proteinExistence type="predicted"/>
<accession>A0ABV0LV60</accession>
<evidence type="ECO:0000313" key="2">
    <source>
        <dbReference type="EMBL" id="MEQ0565824.1"/>
    </source>
</evidence>
<comment type="caution">
    <text evidence="2">The sequence shown here is derived from an EMBL/GenBank/DDBJ whole genome shotgun (WGS) entry which is preliminary data.</text>
</comment>
<dbReference type="Proteomes" id="UP001440984">
    <property type="component" value="Unassembled WGS sequence"/>
</dbReference>
<dbReference type="RefSeq" id="WP_348956910.1">
    <property type="nucleotide sequence ID" value="NZ_JBDZYD010000023.1"/>
</dbReference>
<evidence type="ECO:0000313" key="3">
    <source>
        <dbReference type="Proteomes" id="UP001440984"/>
    </source>
</evidence>
<sequence>MNRKLVGSAVVGAAALVIVVAQFAGGEDASKAAPPPTATMPTATTLPYQQSFEVYRFPHAEGDEGWPMQIPVPTGWTETHDENRATYRSGEFVLETDRAPLGQRDPMLALASAEQTTRRPGYRLHAVTTHPPVGGYPAAKWEYSYQRDGSTRQVREVWIAVRDAMITIRYDAPESQFTEHVKVIDDALRISGPR</sequence>
<reference evidence="2 3" key="1">
    <citation type="submission" date="2024-05" db="EMBL/GenBank/DDBJ databases">
        <authorList>
            <person name="Zhao H."/>
            <person name="Xu Y."/>
            <person name="Lin S."/>
            <person name="Spain J.C."/>
            <person name="Zhou N.-Y."/>
        </authorList>
    </citation>
    <scope>NUCLEOTIDE SEQUENCE [LARGE SCALE GENOMIC DNA]</scope>
    <source>
        <strain evidence="2 3">NEAU-NG30</strain>
    </source>
</reference>
<evidence type="ECO:0000256" key="1">
    <source>
        <dbReference type="SAM" id="SignalP"/>
    </source>
</evidence>
<dbReference type="EMBL" id="JBDZYD010000023">
    <property type="protein sequence ID" value="MEQ0565824.1"/>
    <property type="molecule type" value="Genomic_DNA"/>
</dbReference>
<gene>
    <name evidence="2" type="ORF">ABJI51_42675</name>
</gene>
<evidence type="ECO:0008006" key="4">
    <source>
        <dbReference type="Google" id="ProtNLM"/>
    </source>
</evidence>
<feature type="chain" id="PRO_5045963743" description="Serine/threonine protein kinase" evidence="1">
    <location>
        <begin position="24"/>
        <end position="194"/>
    </location>
</feature>
<keyword evidence="1" id="KW-0732">Signal</keyword>
<keyword evidence="3" id="KW-1185">Reference proteome</keyword>
<name>A0ABV0LV60_9PSEU</name>
<feature type="signal peptide" evidence="1">
    <location>
        <begin position="1"/>
        <end position="23"/>
    </location>
</feature>
<protein>
    <recommendedName>
        <fullName evidence="4">Serine/threonine protein kinase</fullName>
    </recommendedName>
</protein>